<dbReference type="Pfam" id="PF01029">
    <property type="entry name" value="NusB"/>
    <property type="match status" value="1"/>
</dbReference>
<keyword evidence="4 6" id="KW-0805">Transcription regulation</keyword>
<evidence type="ECO:0000256" key="6">
    <source>
        <dbReference type="HAMAP-Rule" id="MF_00073"/>
    </source>
</evidence>
<reference evidence="8 9" key="1">
    <citation type="submission" date="2018-03" db="EMBL/GenBank/DDBJ databases">
        <title>Characteristics and genome of n-alkane degrading marine bacteria Gordonia iterans isolated from crude oil contaminated in Tae-an, South Korea.</title>
        <authorList>
            <person name="Lee S.-S."/>
            <person name="Kim H."/>
        </authorList>
    </citation>
    <scope>NUCLEOTIDE SEQUENCE [LARGE SCALE GENOMIC DNA]</scope>
    <source>
        <strain evidence="8 9">Co17</strain>
    </source>
</reference>
<evidence type="ECO:0000256" key="4">
    <source>
        <dbReference type="ARBA" id="ARBA00023015"/>
    </source>
</evidence>
<dbReference type="EMBL" id="CP027433">
    <property type="protein sequence ID" value="AVM00602.1"/>
    <property type="molecule type" value="Genomic_DNA"/>
</dbReference>
<dbReference type="InterPro" id="IPR006027">
    <property type="entry name" value="NusB_RsmB_TIM44"/>
</dbReference>
<dbReference type="InterPro" id="IPR035926">
    <property type="entry name" value="NusB-like_sf"/>
</dbReference>
<dbReference type="Proteomes" id="UP000239814">
    <property type="component" value="Chromosome"/>
</dbReference>
<dbReference type="PANTHER" id="PTHR11078:SF3">
    <property type="entry name" value="ANTITERMINATION NUSB DOMAIN-CONTAINING PROTEIN"/>
    <property type="match status" value="1"/>
</dbReference>
<dbReference type="KEGG" id="git:C6V83_10295"/>
<evidence type="ECO:0000256" key="2">
    <source>
        <dbReference type="ARBA" id="ARBA00022814"/>
    </source>
</evidence>
<dbReference type="InterPro" id="IPR011605">
    <property type="entry name" value="NusB_fam"/>
</dbReference>
<proteinExistence type="inferred from homology"/>
<dbReference type="GO" id="GO:0031564">
    <property type="term" value="P:transcription antitermination"/>
    <property type="evidence" value="ECO:0007669"/>
    <property type="project" value="UniProtKB-KW"/>
</dbReference>
<evidence type="ECO:0000256" key="5">
    <source>
        <dbReference type="ARBA" id="ARBA00023163"/>
    </source>
</evidence>
<sequence>MSTADRPRTPEPRGRHRQRRRAVDLLFEADAKGVPATTLIAERREVFDDHDAVGEMTGYAVRAVEGVTADAEQVDAIISSHLLNWKFERLPAVDRAILRLATWELLYAPDIDVKVVLTEAVKLATELSTDDSPAFVNGVLDRIAVLAPQVRAATAEE</sequence>
<comment type="function">
    <text evidence="6">Involved in transcription antitermination. Required for transcription of ribosomal RNA (rRNA) genes. Binds specifically to the boxA antiterminator sequence of the ribosomal RNA (rrn) operons.</text>
</comment>
<dbReference type="NCBIfam" id="TIGR01951">
    <property type="entry name" value="nusB"/>
    <property type="match status" value="1"/>
</dbReference>
<dbReference type="PANTHER" id="PTHR11078">
    <property type="entry name" value="N UTILIZATION SUBSTANCE PROTEIN B-RELATED"/>
    <property type="match status" value="1"/>
</dbReference>
<comment type="similarity">
    <text evidence="1 6">Belongs to the NusB family.</text>
</comment>
<dbReference type="RefSeq" id="WP_105942318.1">
    <property type="nucleotide sequence ID" value="NZ_CP027433.1"/>
</dbReference>
<dbReference type="OrthoDB" id="3528057at2"/>
<dbReference type="GO" id="GO:0003723">
    <property type="term" value="F:RNA binding"/>
    <property type="evidence" value="ECO:0007669"/>
    <property type="project" value="UniProtKB-UniRule"/>
</dbReference>
<dbReference type="Gene3D" id="1.10.940.10">
    <property type="entry name" value="NusB-like"/>
    <property type="match status" value="1"/>
</dbReference>
<evidence type="ECO:0000256" key="1">
    <source>
        <dbReference type="ARBA" id="ARBA00005952"/>
    </source>
</evidence>
<name>A0A2S0KFY4_9ACTN</name>
<evidence type="ECO:0000256" key="3">
    <source>
        <dbReference type="ARBA" id="ARBA00022884"/>
    </source>
</evidence>
<keyword evidence="2 6" id="KW-0889">Transcription antitermination</keyword>
<accession>A0A2S0KFY4</accession>
<dbReference type="GO" id="GO:0005829">
    <property type="term" value="C:cytosol"/>
    <property type="evidence" value="ECO:0007669"/>
    <property type="project" value="TreeGrafter"/>
</dbReference>
<dbReference type="AlphaFoldDB" id="A0A2S0KFY4"/>
<dbReference type="GO" id="GO:0006353">
    <property type="term" value="P:DNA-templated transcription termination"/>
    <property type="evidence" value="ECO:0007669"/>
    <property type="project" value="UniProtKB-UniRule"/>
</dbReference>
<dbReference type="SUPFAM" id="SSF48013">
    <property type="entry name" value="NusB-like"/>
    <property type="match status" value="1"/>
</dbReference>
<keyword evidence="9" id="KW-1185">Reference proteome</keyword>
<keyword evidence="3 6" id="KW-0694">RNA-binding</keyword>
<feature type="domain" description="NusB/RsmB/TIM44" evidence="7">
    <location>
        <begin position="17"/>
        <end position="144"/>
    </location>
</feature>
<organism evidence="8 9">
    <name type="scientific">Gordonia iterans</name>
    <dbReference type="NCBI Taxonomy" id="1004901"/>
    <lineage>
        <taxon>Bacteria</taxon>
        <taxon>Bacillati</taxon>
        <taxon>Actinomycetota</taxon>
        <taxon>Actinomycetes</taxon>
        <taxon>Mycobacteriales</taxon>
        <taxon>Gordoniaceae</taxon>
        <taxon>Gordonia</taxon>
    </lineage>
</organism>
<evidence type="ECO:0000313" key="8">
    <source>
        <dbReference type="EMBL" id="AVM00602.1"/>
    </source>
</evidence>
<evidence type="ECO:0000313" key="9">
    <source>
        <dbReference type="Proteomes" id="UP000239814"/>
    </source>
</evidence>
<dbReference type="HAMAP" id="MF_00073">
    <property type="entry name" value="NusB"/>
    <property type="match status" value="1"/>
</dbReference>
<gene>
    <name evidence="6" type="primary">nusB</name>
    <name evidence="8" type="ORF">C6V83_10295</name>
</gene>
<protein>
    <recommendedName>
        <fullName evidence="6">Transcription antitermination protein NusB</fullName>
    </recommendedName>
    <alternativeName>
        <fullName evidence="6">Antitermination factor NusB</fullName>
    </alternativeName>
</protein>
<evidence type="ECO:0000259" key="7">
    <source>
        <dbReference type="Pfam" id="PF01029"/>
    </source>
</evidence>
<keyword evidence="5 6" id="KW-0804">Transcription</keyword>